<comment type="similarity">
    <text evidence="1 7">Belongs to the Arg-specific ADP-ribosyltransferase family.</text>
</comment>
<evidence type="ECO:0000313" key="9">
    <source>
        <dbReference type="Proteomes" id="UP001219934"/>
    </source>
</evidence>
<dbReference type="InterPro" id="IPR000768">
    <property type="entry name" value="ART"/>
</dbReference>
<comment type="catalytic activity">
    <reaction evidence="6 7">
        <text>L-arginyl-[protein] + NAD(+) = N(omega)-(ADP-D-ribosyl)-L-arginyl-[protein] + nicotinamide + H(+)</text>
        <dbReference type="Rhea" id="RHEA:19149"/>
        <dbReference type="Rhea" id="RHEA-COMP:10532"/>
        <dbReference type="Rhea" id="RHEA-COMP:15087"/>
        <dbReference type="ChEBI" id="CHEBI:15378"/>
        <dbReference type="ChEBI" id="CHEBI:17154"/>
        <dbReference type="ChEBI" id="CHEBI:29965"/>
        <dbReference type="ChEBI" id="CHEBI:57540"/>
        <dbReference type="ChEBI" id="CHEBI:142554"/>
        <dbReference type="EC" id="2.4.2.31"/>
    </reaction>
</comment>
<evidence type="ECO:0000313" key="8">
    <source>
        <dbReference type="EMBL" id="KAJ4919335.1"/>
    </source>
</evidence>
<evidence type="ECO:0000256" key="1">
    <source>
        <dbReference type="ARBA" id="ARBA00009558"/>
    </source>
</evidence>
<keyword evidence="2 7" id="KW-0328">Glycosyltransferase</keyword>
<dbReference type="EC" id="2.4.2.31" evidence="7"/>
<protein>
    <recommendedName>
        <fullName evidence="7">NAD(P)(+)--arginine ADP-ribosyltransferase</fullName>
        <ecNumber evidence="7">2.4.2.31</ecNumber>
    </recommendedName>
    <alternativeName>
        <fullName evidence="7">Mono(ADP-ribosyl)transferase</fullName>
    </alternativeName>
</protein>
<dbReference type="Pfam" id="PF01129">
    <property type="entry name" value="ART"/>
    <property type="match status" value="1"/>
</dbReference>
<dbReference type="AlphaFoldDB" id="A0AAD6F3J4"/>
<dbReference type="InterPro" id="IPR050999">
    <property type="entry name" value="ADP-ribosyltransferase_ARG"/>
</dbReference>
<dbReference type="GO" id="GO:0003950">
    <property type="term" value="F:NAD+ poly-ADP-ribosyltransferase activity"/>
    <property type="evidence" value="ECO:0007669"/>
    <property type="project" value="TreeGrafter"/>
</dbReference>
<organism evidence="8 9">
    <name type="scientific">Pogonophryne albipinna</name>
    <dbReference type="NCBI Taxonomy" id="1090488"/>
    <lineage>
        <taxon>Eukaryota</taxon>
        <taxon>Metazoa</taxon>
        <taxon>Chordata</taxon>
        <taxon>Craniata</taxon>
        <taxon>Vertebrata</taxon>
        <taxon>Euteleostomi</taxon>
        <taxon>Actinopterygii</taxon>
        <taxon>Neopterygii</taxon>
        <taxon>Teleostei</taxon>
        <taxon>Neoteleostei</taxon>
        <taxon>Acanthomorphata</taxon>
        <taxon>Eupercaria</taxon>
        <taxon>Perciformes</taxon>
        <taxon>Notothenioidei</taxon>
        <taxon>Pogonophryne</taxon>
    </lineage>
</organism>
<dbReference type="PANTHER" id="PTHR10339:SF27">
    <property type="entry name" value="NAD(P)(+)--ARGININE ADP-RIBOSYLTRANSFERASE"/>
    <property type="match status" value="1"/>
</dbReference>
<evidence type="ECO:0000256" key="5">
    <source>
        <dbReference type="ARBA" id="ARBA00022857"/>
    </source>
</evidence>
<reference evidence="8" key="1">
    <citation type="submission" date="2022-11" db="EMBL/GenBank/DDBJ databases">
        <title>Chromosome-level genome of Pogonophryne albipinna.</title>
        <authorList>
            <person name="Jo E."/>
        </authorList>
    </citation>
    <scope>NUCLEOTIDE SEQUENCE</scope>
    <source>
        <strain evidence="8">SGF0006</strain>
        <tissue evidence="8">Muscle</tissue>
    </source>
</reference>
<dbReference type="PANTHER" id="PTHR10339">
    <property type="entry name" value="ADP-RIBOSYLTRANSFERASE"/>
    <property type="match status" value="1"/>
</dbReference>
<keyword evidence="5 7" id="KW-0521">NADP</keyword>
<comment type="caution">
    <text evidence="8">The sequence shown here is derived from an EMBL/GenBank/DDBJ whole genome shotgun (WGS) entry which is preliminary data.</text>
</comment>
<evidence type="ECO:0000256" key="2">
    <source>
        <dbReference type="ARBA" id="ARBA00022676"/>
    </source>
</evidence>
<dbReference type="SUPFAM" id="SSF56399">
    <property type="entry name" value="ADP-ribosylation"/>
    <property type="match status" value="1"/>
</dbReference>
<keyword evidence="9" id="KW-1185">Reference proteome</keyword>
<evidence type="ECO:0000256" key="3">
    <source>
        <dbReference type="ARBA" id="ARBA00022679"/>
    </source>
</evidence>
<keyword evidence="7" id="KW-0520">NAD</keyword>
<keyword evidence="4" id="KW-0548">Nucleotidyltransferase</keyword>
<dbReference type="GO" id="GO:0106274">
    <property type="term" value="F:NAD+-protein-arginine ADP-ribosyltransferase activity"/>
    <property type="evidence" value="ECO:0007669"/>
    <property type="project" value="UniProtKB-EC"/>
</dbReference>
<gene>
    <name evidence="8" type="ORF">JOQ06_021409</name>
</gene>
<dbReference type="EMBL" id="JAPTMU010000304">
    <property type="protein sequence ID" value="KAJ4919335.1"/>
    <property type="molecule type" value="Genomic_DNA"/>
</dbReference>
<evidence type="ECO:0000256" key="7">
    <source>
        <dbReference type="RuleBase" id="RU361228"/>
    </source>
</evidence>
<proteinExistence type="inferred from homology"/>
<name>A0AAD6F3J4_9TELE</name>
<sequence length="95" mass="10764">MAMSASSAVPGVKGQVPLDLAPNSVDDMYTGCKDKMEYRVKKEYMQSEKNKDKNFTLKRKKGKRPSTSLEKEQIMAIYVYTLDNPKIDLDLNEAV</sequence>
<dbReference type="GO" id="GO:0016779">
    <property type="term" value="F:nucleotidyltransferase activity"/>
    <property type="evidence" value="ECO:0007669"/>
    <property type="project" value="UniProtKB-KW"/>
</dbReference>
<evidence type="ECO:0000256" key="4">
    <source>
        <dbReference type="ARBA" id="ARBA00022695"/>
    </source>
</evidence>
<dbReference type="Gene3D" id="3.90.176.10">
    <property type="entry name" value="Toxin ADP-ribosyltransferase, Chain A, domain 1"/>
    <property type="match status" value="1"/>
</dbReference>
<evidence type="ECO:0000256" key="6">
    <source>
        <dbReference type="ARBA" id="ARBA00047597"/>
    </source>
</evidence>
<dbReference type="Proteomes" id="UP001219934">
    <property type="component" value="Unassembled WGS sequence"/>
</dbReference>
<keyword evidence="3 7" id="KW-0808">Transferase</keyword>
<accession>A0AAD6F3J4</accession>